<sequence length="576" mass="64165">MNIQALLSEKVSQAMIAAGAAADCEPQVRQSVKSQFGDYQANGIMSVAKKLGQQPRQLAEQVLQHLDLNGIASKVEIAGPGFINIFLDHQWLSQQVDAALVAPRLGVATVEPQTVVIDYSAPNVAKEMHVGHVRSTIIGDAAARTLEFLGHNVIRANHVGDWGTQFGMLIAFLEKQQNEHHEDIALADLEGFYREAKKTYDEDEEFALRARSYVVKLQGGDEYCRTMWKKLVDITMTQNQLIYDRLNVTLTRKDVMGESLYNDMLPGIVADLKAKGLAVESEGATVVFLDEFKNKEGEPMGVIIQKKDGGYLYTTTDIACAKYRYETLHADRVLYFIDSRQHQHLMQAWTIVRKAGYVPDTVPLEHHMFGMMLGKDGRPFKTRAGGTIKLSDLLDEAVDRATRLVAEKNPDMPADELKALANSVGIGAVKYADLSKSRTTDYIFDWDNMLAFEGNTAPYMQYAYTRVLSVFRKAGIELSGVSGKVNISEDREAALATRLLQFEETITQVARDGMPHVMCSYLYDLAGLFSGFYEHCPILSAEDETTRQSRLQLALLTAKTLKQGLDTLGIETVERM</sequence>
<feature type="domain" description="DALR anticodon binding" evidence="11">
    <location>
        <begin position="460"/>
        <end position="576"/>
    </location>
</feature>
<keyword evidence="2 9" id="KW-0963">Cytoplasm</keyword>
<dbReference type="InterPro" id="IPR014729">
    <property type="entry name" value="Rossmann-like_a/b/a_fold"/>
</dbReference>
<dbReference type="SUPFAM" id="SSF47323">
    <property type="entry name" value="Anticodon-binding domain of a subclass of class I aminoacyl-tRNA synthetases"/>
    <property type="match status" value="1"/>
</dbReference>
<dbReference type="PANTHER" id="PTHR11956">
    <property type="entry name" value="ARGINYL-TRNA SYNTHETASE"/>
    <property type="match status" value="1"/>
</dbReference>
<dbReference type="InterPro" id="IPR008909">
    <property type="entry name" value="DALR_anticod-bd"/>
</dbReference>
<dbReference type="Gene3D" id="3.30.1360.70">
    <property type="entry name" value="Arginyl tRNA synthetase N-terminal domain"/>
    <property type="match status" value="1"/>
</dbReference>
<dbReference type="InterPro" id="IPR001412">
    <property type="entry name" value="aa-tRNA-synth_I_CS"/>
</dbReference>
<organism evidence="13 14">
    <name type="scientific">Winslowiella toletana</name>
    <dbReference type="NCBI Taxonomy" id="92490"/>
    <lineage>
        <taxon>Bacteria</taxon>
        <taxon>Pseudomonadati</taxon>
        <taxon>Pseudomonadota</taxon>
        <taxon>Gammaproteobacteria</taxon>
        <taxon>Enterobacterales</taxon>
        <taxon>Erwiniaceae</taxon>
        <taxon>Winslowiella</taxon>
    </lineage>
</organism>
<keyword evidence="14" id="KW-1185">Reference proteome</keyword>
<reference evidence="14" key="2">
    <citation type="submission" date="2023-07" db="EMBL/GenBank/DDBJ databases">
        <title>Genome mining of underrepresented organisms for secondary metabolites.</title>
        <authorList>
            <person name="D'Agostino P.M."/>
        </authorList>
    </citation>
    <scope>NUCLEOTIDE SEQUENCE [LARGE SCALE GENOMIC DNA]</scope>
    <source>
        <strain evidence="14">WS4403</strain>
    </source>
</reference>
<dbReference type="PROSITE" id="PS00178">
    <property type="entry name" value="AA_TRNA_LIGASE_I"/>
    <property type="match status" value="1"/>
</dbReference>
<dbReference type="RefSeq" id="WP_017802911.1">
    <property type="nucleotide sequence ID" value="NZ_JAGGMQ010000001.1"/>
</dbReference>
<evidence type="ECO:0000256" key="4">
    <source>
        <dbReference type="ARBA" id="ARBA00022741"/>
    </source>
</evidence>
<dbReference type="Proteomes" id="UP001195624">
    <property type="component" value="Unassembled WGS sequence"/>
</dbReference>
<dbReference type="Pfam" id="PF05746">
    <property type="entry name" value="DALR_1"/>
    <property type="match status" value="1"/>
</dbReference>
<evidence type="ECO:0000256" key="3">
    <source>
        <dbReference type="ARBA" id="ARBA00022598"/>
    </source>
</evidence>
<dbReference type="InterPro" id="IPR001278">
    <property type="entry name" value="Arg-tRNA-ligase"/>
</dbReference>
<dbReference type="CDD" id="cd00671">
    <property type="entry name" value="ArgRS_core"/>
    <property type="match status" value="1"/>
</dbReference>
<dbReference type="Pfam" id="PF03485">
    <property type="entry name" value="Arg_tRNA_synt_N"/>
    <property type="match status" value="1"/>
</dbReference>
<dbReference type="Gene3D" id="3.40.50.620">
    <property type="entry name" value="HUPs"/>
    <property type="match status" value="1"/>
</dbReference>
<reference evidence="13 14" key="1">
    <citation type="submission" date="2021-03" db="EMBL/GenBank/DDBJ databases">
        <authorList>
            <person name="D'Agostino P."/>
            <person name="Huntemann M."/>
            <person name="Clum A."/>
            <person name="Spunde A."/>
            <person name="Palaniappan K."/>
            <person name="Ritter S."/>
            <person name="Mikhailova N."/>
            <person name="Chen I.-M."/>
            <person name="Stamatis D."/>
            <person name="Reddy T."/>
            <person name="O'Malley R."/>
            <person name="Daum C."/>
            <person name="Shapiro N."/>
            <person name="Ivanova N."/>
            <person name="Kyrpides N."/>
            <person name="Woyke T."/>
        </authorList>
    </citation>
    <scope>NUCLEOTIDE SEQUENCE [LARGE SCALE GENOMIC DNA]</scope>
    <source>
        <strain evidence="13 14">WS4403</strain>
    </source>
</reference>
<evidence type="ECO:0000256" key="9">
    <source>
        <dbReference type="HAMAP-Rule" id="MF_00123"/>
    </source>
</evidence>
<evidence type="ECO:0000313" key="14">
    <source>
        <dbReference type="Proteomes" id="UP001195624"/>
    </source>
</evidence>
<dbReference type="SUPFAM" id="SSF52374">
    <property type="entry name" value="Nucleotidylyl transferase"/>
    <property type="match status" value="1"/>
</dbReference>
<comment type="catalytic activity">
    <reaction evidence="8 9">
        <text>tRNA(Arg) + L-arginine + ATP = L-arginyl-tRNA(Arg) + AMP + diphosphate</text>
        <dbReference type="Rhea" id="RHEA:20301"/>
        <dbReference type="Rhea" id="RHEA-COMP:9658"/>
        <dbReference type="Rhea" id="RHEA-COMP:9673"/>
        <dbReference type="ChEBI" id="CHEBI:30616"/>
        <dbReference type="ChEBI" id="CHEBI:32682"/>
        <dbReference type="ChEBI" id="CHEBI:33019"/>
        <dbReference type="ChEBI" id="CHEBI:78442"/>
        <dbReference type="ChEBI" id="CHEBI:78513"/>
        <dbReference type="ChEBI" id="CHEBI:456215"/>
        <dbReference type="EC" id="6.1.1.19"/>
    </reaction>
</comment>
<evidence type="ECO:0000256" key="8">
    <source>
        <dbReference type="ARBA" id="ARBA00049339"/>
    </source>
</evidence>
<dbReference type="CDD" id="cd07956">
    <property type="entry name" value="Anticodon_Ia_Arg"/>
    <property type="match status" value="1"/>
</dbReference>
<protein>
    <recommendedName>
        <fullName evidence="9">Arginine--tRNA ligase</fullName>
        <ecNumber evidence="9">6.1.1.19</ecNumber>
    </recommendedName>
    <alternativeName>
        <fullName evidence="9">Arginyl-tRNA synthetase</fullName>
        <shortName evidence="9">ArgRS</shortName>
    </alternativeName>
</protein>
<evidence type="ECO:0000259" key="12">
    <source>
        <dbReference type="SMART" id="SM01016"/>
    </source>
</evidence>
<dbReference type="EC" id="6.1.1.19" evidence="9"/>
<feature type="domain" description="Arginyl tRNA synthetase N-terminal" evidence="12">
    <location>
        <begin position="1"/>
        <end position="87"/>
    </location>
</feature>
<dbReference type="SUPFAM" id="SSF55190">
    <property type="entry name" value="Arginyl-tRNA synthetase (ArgRS), N-terminal 'additional' domain"/>
    <property type="match status" value="1"/>
</dbReference>
<comment type="similarity">
    <text evidence="1 9 10">Belongs to the class-I aminoacyl-tRNA synthetase family.</text>
</comment>
<feature type="short sequence motif" description="'HIGH' region" evidence="9">
    <location>
        <begin position="122"/>
        <end position="132"/>
    </location>
</feature>
<keyword evidence="3 9" id="KW-0436">Ligase</keyword>
<dbReference type="PRINTS" id="PR01038">
    <property type="entry name" value="TRNASYNTHARG"/>
</dbReference>
<evidence type="ECO:0000313" key="13">
    <source>
        <dbReference type="EMBL" id="MBP2167078.1"/>
    </source>
</evidence>
<dbReference type="HAMAP" id="MF_00123">
    <property type="entry name" value="Arg_tRNA_synth"/>
    <property type="match status" value="1"/>
</dbReference>
<evidence type="ECO:0000256" key="1">
    <source>
        <dbReference type="ARBA" id="ARBA00005594"/>
    </source>
</evidence>
<name>A0ABS4P337_9GAMM</name>
<comment type="caution">
    <text evidence="13">The sequence shown here is derived from an EMBL/GenBank/DDBJ whole genome shotgun (WGS) entry which is preliminary data.</text>
</comment>
<keyword evidence="7 9" id="KW-0030">Aminoacyl-tRNA synthetase</keyword>
<keyword evidence="6 9" id="KW-0648">Protein biosynthesis</keyword>
<comment type="subunit">
    <text evidence="9">Monomer.</text>
</comment>
<dbReference type="SMART" id="SM01016">
    <property type="entry name" value="Arg_tRNA_synt_N"/>
    <property type="match status" value="1"/>
</dbReference>
<evidence type="ECO:0000256" key="6">
    <source>
        <dbReference type="ARBA" id="ARBA00022917"/>
    </source>
</evidence>
<dbReference type="NCBIfam" id="TIGR00456">
    <property type="entry name" value="argS"/>
    <property type="match status" value="1"/>
</dbReference>
<evidence type="ECO:0000256" key="7">
    <source>
        <dbReference type="ARBA" id="ARBA00023146"/>
    </source>
</evidence>
<dbReference type="Gene3D" id="1.10.730.10">
    <property type="entry name" value="Isoleucyl-tRNA Synthetase, Domain 1"/>
    <property type="match status" value="1"/>
</dbReference>
<dbReference type="Pfam" id="PF00750">
    <property type="entry name" value="tRNA-synt_1d"/>
    <property type="match status" value="1"/>
</dbReference>
<dbReference type="EMBL" id="JAGGMQ010000001">
    <property type="protein sequence ID" value="MBP2167078.1"/>
    <property type="molecule type" value="Genomic_DNA"/>
</dbReference>
<evidence type="ECO:0000256" key="2">
    <source>
        <dbReference type="ARBA" id="ARBA00022490"/>
    </source>
</evidence>
<dbReference type="InterPro" id="IPR005148">
    <property type="entry name" value="Arg-tRNA-synth_N"/>
</dbReference>
<comment type="subcellular location">
    <subcellularLocation>
        <location evidence="9">Cytoplasm</location>
    </subcellularLocation>
</comment>
<proteinExistence type="inferred from homology"/>
<dbReference type="InterPro" id="IPR035684">
    <property type="entry name" value="ArgRS_core"/>
</dbReference>
<evidence type="ECO:0000256" key="10">
    <source>
        <dbReference type="RuleBase" id="RU363038"/>
    </source>
</evidence>
<dbReference type="InterPro" id="IPR009080">
    <property type="entry name" value="tRNAsynth_Ia_anticodon-bd"/>
</dbReference>
<dbReference type="GO" id="GO:0004814">
    <property type="term" value="F:arginine-tRNA ligase activity"/>
    <property type="evidence" value="ECO:0007669"/>
    <property type="project" value="UniProtKB-EC"/>
</dbReference>
<keyword evidence="5 9" id="KW-0067">ATP-binding</keyword>
<dbReference type="InterPro" id="IPR036695">
    <property type="entry name" value="Arg-tRNA-synth_N_sf"/>
</dbReference>
<evidence type="ECO:0000259" key="11">
    <source>
        <dbReference type="SMART" id="SM00836"/>
    </source>
</evidence>
<dbReference type="SMART" id="SM00836">
    <property type="entry name" value="DALR_1"/>
    <property type="match status" value="1"/>
</dbReference>
<keyword evidence="4 9" id="KW-0547">Nucleotide-binding</keyword>
<dbReference type="PANTHER" id="PTHR11956:SF5">
    <property type="entry name" value="ARGININE--TRNA LIGASE, CYTOPLASMIC"/>
    <property type="match status" value="1"/>
</dbReference>
<gene>
    <name evidence="9" type="primary">argS</name>
    <name evidence="13" type="ORF">J2125_000270</name>
</gene>
<evidence type="ECO:0000256" key="5">
    <source>
        <dbReference type="ARBA" id="ARBA00022840"/>
    </source>
</evidence>
<accession>A0ABS4P337</accession>